<dbReference type="InterPro" id="IPR001320">
    <property type="entry name" value="Iontro_rcpt_C"/>
</dbReference>
<evidence type="ECO:0000259" key="10">
    <source>
        <dbReference type="Pfam" id="PF00060"/>
    </source>
</evidence>
<dbReference type="AlphaFoldDB" id="A0A9R0EHL3"/>
<evidence type="ECO:0000313" key="12">
    <source>
        <dbReference type="RefSeq" id="XP_035435118.2"/>
    </source>
</evidence>
<evidence type="ECO:0000256" key="4">
    <source>
        <dbReference type="ARBA" id="ARBA00022692"/>
    </source>
</evidence>
<comment type="similarity">
    <text evidence="2">Belongs to the glutamate-gated ion channel (TC 1.A.10.1) family.</text>
</comment>
<keyword evidence="6 9" id="KW-0472">Membrane</keyword>
<gene>
    <name evidence="12" type="primary">LOC118265932</name>
</gene>
<reference evidence="12" key="1">
    <citation type="submission" date="2025-08" db="UniProtKB">
        <authorList>
            <consortium name="RefSeq"/>
        </authorList>
    </citation>
    <scope>IDENTIFICATION</scope>
    <source>
        <tissue evidence="12">Whole larval tissue</tissue>
    </source>
</reference>
<protein>
    <submittedName>
        <fullName evidence="12">Glutamate receptor 4-like</fullName>
    </submittedName>
</protein>
<feature type="transmembrane region" description="Helical" evidence="9">
    <location>
        <begin position="372"/>
        <end position="395"/>
    </location>
</feature>
<accession>A0A9R0EHL3</accession>
<evidence type="ECO:0000256" key="7">
    <source>
        <dbReference type="ARBA" id="ARBA00023170"/>
    </source>
</evidence>
<organism evidence="11 12">
    <name type="scientific">Spodoptera frugiperda</name>
    <name type="common">Fall armyworm</name>
    <dbReference type="NCBI Taxonomy" id="7108"/>
    <lineage>
        <taxon>Eukaryota</taxon>
        <taxon>Metazoa</taxon>
        <taxon>Ecdysozoa</taxon>
        <taxon>Arthropoda</taxon>
        <taxon>Hexapoda</taxon>
        <taxon>Insecta</taxon>
        <taxon>Pterygota</taxon>
        <taxon>Neoptera</taxon>
        <taxon>Endopterygota</taxon>
        <taxon>Lepidoptera</taxon>
        <taxon>Glossata</taxon>
        <taxon>Ditrysia</taxon>
        <taxon>Noctuoidea</taxon>
        <taxon>Noctuidae</taxon>
        <taxon>Amphipyrinae</taxon>
        <taxon>Spodoptera</taxon>
    </lineage>
</organism>
<evidence type="ECO:0000256" key="9">
    <source>
        <dbReference type="SAM" id="Phobius"/>
    </source>
</evidence>
<evidence type="ECO:0000256" key="2">
    <source>
        <dbReference type="ARBA" id="ARBA00008685"/>
    </source>
</evidence>
<dbReference type="InterPro" id="IPR052192">
    <property type="entry name" value="Insect_Ionotropic_Sensory_Rcpt"/>
</dbReference>
<dbReference type="RefSeq" id="XP_035435118.2">
    <property type="nucleotide sequence ID" value="XM_035579225.2"/>
</dbReference>
<feature type="transmembrane region" description="Helical" evidence="9">
    <location>
        <begin position="571"/>
        <end position="593"/>
    </location>
</feature>
<dbReference type="Pfam" id="PF00060">
    <property type="entry name" value="Lig_chan"/>
    <property type="match status" value="1"/>
</dbReference>
<comment type="subcellular location">
    <subcellularLocation>
        <location evidence="1">Cell membrane</location>
        <topology evidence="1">Multi-pass membrane protein</topology>
    </subcellularLocation>
</comment>
<evidence type="ECO:0000313" key="11">
    <source>
        <dbReference type="Proteomes" id="UP000829999"/>
    </source>
</evidence>
<keyword evidence="11" id="KW-1185">Reference proteome</keyword>
<dbReference type="PANTHER" id="PTHR42643:SF33">
    <property type="entry name" value="GLUTAMATE RECEPTOR 2-LIKE PROTEIN"/>
    <property type="match status" value="1"/>
</dbReference>
<feature type="domain" description="Ionotropic glutamate receptor C-terminal" evidence="10">
    <location>
        <begin position="307"/>
        <end position="578"/>
    </location>
</feature>
<dbReference type="OrthoDB" id="6891213at2759"/>
<dbReference type="GO" id="GO:0050906">
    <property type="term" value="P:detection of stimulus involved in sensory perception"/>
    <property type="evidence" value="ECO:0007669"/>
    <property type="project" value="UniProtKB-ARBA"/>
</dbReference>
<feature type="transmembrane region" description="Helical" evidence="9">
    <location>
        <begin position="309"/>
        <end position="328"/>
    </location>
</feature>
<evidence type="ECO:0000256" key="8">
    <source>
        <dbReference type="ARBA" id="ARBA00023180"/>
    </source>
</evidence>
<dbReference type="Gene3D" id="1.10.287.70">
    <property type="match status" value="1"/>
</dbReference>
<keyword evidence="8" id="KW-0325">Glycoprotein</keyword>
<keyword evidence="3" id="KW-1003">Cell membrane</keyword>
<sequence length="595" mass="67874">MNVVYPKDFTWVQFIKSFVENERKPTVLICCDLCWEKYQLVSLVTAVSSIGSRCSTSMDEGSQYYHHNLLYLLDLDCSNAEENIALASSNNLFSAPYRWLVITSRANNTNIDLLHASPILTDSDLVLATRTGDLVKLIELHKVSANGSMIWTPRGYYNGSVVDVRAHRELYRRRRDLRGHAITMSNVIQDSNTTRLHLPREDRLEPEYDSIAKLCWMGVRLGLIMLNATPRYIFSNRWGYKVDGQWSGMIDDLYSGRAELGTNLVVTEERLDVVSYTDSLAPFQVRFIFRQPPLPYVTNIFTMPFSTNVWVAMAVCAVIGTMTVYLAAKWEAKGRKGQTQVNTIGDAMLLTVSAIGQQGCAMEPRKFSGRMMVFVLFTALMALYAAYSANIVVLLQAPSDSIRSLPQLANAKITLAANDVDYNHFVLKWPFTVHPRSHPFNDDVRKSIYRRIDPVKGQKYYYNLQEGVERIRQGLFAFHSIVEPVYRQIEDTFLENEKCDLMEVDFLYNFDPFVPVRKGSPYFELFRVAFKQVRESGVQSALSKRLQVSKPRCTTKMSSFSSVGLMDMRPVLILMLYGVCLSVIILFGEIILFRL</sequence>
<name>A0A9R0EHL3_SPOFR</name>
<dbReference type="Proteomes" id="UP000829999">
    <property type="component" value="Chromosome 7"/>
</dbReference>
<keyword evidence="7" id="KW-0675">Receptor</keyword>
<dbReference type="GO" id="GO:0015276">
    <property type="term" value="F:ligand-gated monoatomic ion channel activity"/>
    <property type="evidence" value="ECO:0007669"/>
    <property type="project" value="InterPro"/>
</dbReference>
<dbReference type="SUPFAM" id="SSF53850">
    <property type="entry name" value="Periplasmic binding protein-like II"/>
    <property type="match status" value="1"/>
</dbReference>
<dbReference type="Gene3D" id="3.40.190.10">
    <property type="entry name" value="Periplasmic binding protein-like II"/>
    <property type="match status" value="1"/>
</dbReference>
<evidence type="ECO:0000256" key="3">
    <source>
        <dbReference type="ARBA" id="ARBA00022475"/>
    </source>
</evidence>
<proteinExistence type="inferred from homology"/>
<dbReference type="GO" id="GO:0005886">
    <property type="term" value="C:plasma membrane"/>
    <property type="evidence" value="ECO:0007669"/>
    <property type="project" value="UniProtKB-SubCell"/>
</dbReference>
<keyword evidence="4 9" id="KW-0812">Transmembrane</keyword>
<dbReference type="GeneID" id="118265932"/>
<evidence type="ECO:0000256" key="6">
    <source>
        <dbReference type="ARBA" id="ARBA00023136"/>
    </source>
</evidence>
<evidence type="ECO:0000256" key="5">
    <source>
        <dbReference type="ARBA" id="ARBA00022989"/>
    </source>
</evidence>
<dbReference type="PANTHER" id="PTHR42643">
    <property type="entry name" value="IONOTROPIC RECEPTOR 20A-RELATED"/>
    <property type="match status" value="1"/>
</dbReference>
<evidence type="ECO:0000256" key="1">
    <source>
        <dbReference type="ARBA" id="ARBA00004651"/>
    </source>
</evidence>
<keyword evidence="5 9" id="KW-1133">Transmembrane helix</keyword>